<evidence type="ECO:0000313" key="14">
    <source>
        <dbReference type="EMBL" id="RKN44742.1"/>
    </source>
</evidence>
<evidence type="ECO:0000256" key="4">
    <source>
        <dbReference type="ARBA" id="ARBA00011233"/>
    </source>
</evidence>
<proteinExistence type="predicted"/>
<dbReference type="InterPro" id="IPR026017">
    <property type="entry name" value="Lumazine-bd_dom"/>
</dbReference>
<dbReference type="NCBIfam" id="NF009566">
    <property type="entry name" value="PRK13020.1"/>
    <property type="match status" value="1"/>
</dbReference>
<evidence type="ECO:0000256" key="1">
    <source>
        <dbReference type="ARBA" id="ARBA00000968"/>
    </source>
</evidence>
<keyword evidence="9" id="KW-0677">Repeat</keyword>
<dbReference type="PANTHER" id="PTHR21098">
    <property type="entry name" value="RIBOFLAVIN SYNTHASE ALPHA CHAIN"/>
    <property type="match status" value="1"/>
</dbReference>
<dbReference type="InterPro" id="IPR023366">
    <property type="entry name" value="ATP_synth_asu-like_sf"/>
</dbReference>
<dbReference type="OrthoDB" id="9788537at2"/>
<dbReference type="AlphaFoldDB" id="A0A3A9Z870"/>
<evidence type="ECO:0000256" key="8">
    <source>
        <dbReference type="ARBA" id="ARBA00022679"/>
    </source>
</evidence>
<keyword evidence="8 14" id="KW-0808">Transferase</keyword>
<dbReference type="PIRSF" id="PIRSF000498">
    <property type="entry name" value="Riboflavin_syn_A"/>
    <property type="match status" value="1"/>
</dbReference>
<organism evidence="14 15">
    <name type="scientific">Streptomyces hoynatensis</name>
    <dbReference type="NCBI Taxonomy" id="1141874"/>
    <lineage>
        <taxon>Bacteria</taxon>
        <taxon>Bacillati</taxon>
        <taxon>Actinomycetota</taxon>
        <taxon>Actinomycetes</taxon>
        <taxon>Kitasatosporales</taxon>
        <taxon>Streptomycetaceae</taxon>
        <taxon>Streptomyces</taxon>
    </lineage>
</organism>
<evidence type="ECO:0000256" key="2">
    <source>
        <dbReference type="ARBA" id="ARBA00002803"/>
    </source>
</evidence>
<dbReference type="RefSeq" id="WP_120676435.1">
    <property type="nucleotide sequence ID" value="NZ_RBAL01000003.1"/>
</dbReference>
<feature type="repeat" description="Lumazine-binding" evidence="11">
    <location>
        <begin position="1"/>
        <end position="96"/>
    </location>
</feature>
<dbReference type="SUPFAM" id="SSF63380">
    <property type="entry name" value="Riboflavin synthase domain-like"/>
    <property type="match status" value="2"/>
</dbReference>
<dbReference type="NCBIfam" id="TIGR00187">
    <property type="entry name" value="ribE"/>
    <property type="match status" value="1"/>
</dbReference>
<evidence type="ECO:0000256" key="11">
    <source>
        <dbReference type="PROSITE-ProRule" id="PRU00524"/>
    </source>
</evidence>
<evidence type="ECO:0000259" key="13">
    <source>
        <dbReference type="PROSITE" id="PS51177"/>
    </source>
</evidence>
<dbReference type="InterPro" id="IPR017938">
    <property type="entry name" value="Riboflavin_synthase-like_b-brl"/>
</dbReference>
<evidence type="ECO:0000256" key="7">
    <source>
        <dbReference type="ARBA" id="ARBA00022619"/>
    </source>
</evidence>
<evidence type="ECO:0000256" key="12">
    <source>
        <dbReference type="SAM" id="MobiDB-lite"/>
    </source>
</evidence>
<dbReference type="GO" id="GO:0009231">
    <property type="term" value="P:riboflavin biosynthetic process"/>
    <property type="evidence" value="ECO:0007669"/>
    <property type="project" value="UniProtKB-KW"/>
</dbReference>
<dbReference type="EC" id="2.5.1.9" evidence="5 10"/>
<feature type="compositionally biased region" description="Low complexity" evidence="12">
    <location>
        <begin position="207"/>
        <end position="218"/>
    </location>
</feature>
<dbReference type="FunFam" id="2.40.30.20:FF:000003">
    <property type="entry name" value="Riboflavin synthase, alpha subunit"/>
    <property type="match status" value="1"/>
</dbReference>
<keyword evidence="7" id="KW-0686">Riboflavin biosynthesis</keyword>
<dbReference type="Pfam" id="PF00677">
    <property type="entry name" value="Lum_binding"/>
    <property type="match status" value="2"/>
</dbReference>
<keyword evidence="15" id="KW-1185">Reference proteome</keyword>
<comment type="subunit">
    <text evidence="4">Homotrimer.</text>
</comment>
<reference evidence="14 15" key="1">
    <citation type="journal article" date="2014" name="Int. J. Syst. Evol. Microbiol.">
        <title>Streptomyces hoynatensis sp. nov., isolated from deep marine sediment.</title>
        <authorList>
            <person name="Veyisoglu A."/>
            <person name="Sahin N."/>
        </authorList>
    </citation>
    <scope>NUCLEOTIDE SEQUENCE [LARGE SCALE GENOMIC DNA]</scope>
    <source>
        <strain evidence="14 15">KCTC 29097</strain>
    </source>
</reference>
<gene>
    <name evidence="14" type="ORF">D7294_06300</name>
</gene>
<dbReference type="Proteomes" id="UP000272474">
    <property type="component" value="Unassembled WGS sequence"/>
</dbReference>
<feature type="repeat" description="Lumazine-binding" evidence="11">
    <location>
        <begin position="97"/>
        <end position="193"/>
    </location>
</feature>
<accession>A0A3A9Z870</accession>
<dbReference type="CDD" id="cd00402">
    <property type="entry name" value="Riboflavin_synthase_like"/>
    <property type="match status" value="1"/>
</dbReference>
<evidence type="ECO:0000256" key="3">
    <source>
        <dbReference type="ARBA" id="ARBA00004887"/>
    </source>
</evidence>
<evidence type="ECO:0000256" key="6">
    <source>
        <dbReference type="ARBA" id="ARBA00013950"/>
    </source>
</evidence>
<dbReference type="EMBL" id="RBAL01000003">
    <property type="protein sequence ID" value="RKN44742.1"/>
    <property type="molecule type" value="Genomic_DNA"/>
</dbReference>
<evidence type="ECO:0000256" key="5">
    <source>
        <dbReference type="ARBA" id="ARBA00012827"/>
    </source>
</evidence>
<name>A0A3A9Z870_9ACTN</name>
<feature type="region of interest" description="Disordered" evidence="12">
    <location>
        <begin position="200"/>
        <end position="224"/>
    </location>
</feature>
<dbReference type="NCBIfam" id="NF006767">
    <property type="entry name" value="PRK09289.1"/>
    <property type="match status" value="1"/>
</dbReference>
<dbReference type="PROSITE" id="PS51177">
    <property type="entry name" value="LUMAZINE_BIND"/>
    <property type="match status" value="2"/>
</dbReference>
<dbReference type="PANTHER" id="PTHR21098:SF12">
    <property type="entry name" value="RIBOFLAVIN SYNTHASE"/>
    <property type="match status" value="1"/>
</dbReference>
<dbReference type="InterPro" id="IPR001783">
    <property type="entry name" value="Lumazine-bd"/>
</dbReference>
<feature type="domain" description="Lumazine-binding" evidence="13">
    <location>
        <begin position="97"/>
        <end position="193"/>
    </location>
</feature>
<sequence length="224" mass="23204">MFTGIVEERGEVVALERAGESARLRLRGAKVTEGSGHGDSIAVNGACLTVVDVGEGEFTADVMAETLRRSTLGTLAPGDPVNLERPMALGGRLGGHLVQGHVDGTATVLTRTPGEQWESVAFSLPPQLARYVVEKGSITVDGVSLTVVEAGHDRFTVGLIPTTLALTTLGRRQPGEQVNLEVDVLAKYVERLLAHREPQPAGGAGALAGLPEAGERAGSGVSLG</sequence>
<protein>
    <recommendedName>
        <fullName evidence="6 10">Riboflavin synthase</fullName>
        <ecNumber evidence="5 10">2.5.1.9</ecNumber>
    </recommendedName>
</protein>
<comment type="caution">
    <text evidence="14">The sequence shown here is derived from an EMBL/GenBank/DDBJ whole genome shotgun (WGS) entry which is preliminary data.</text>
</comment>
<evidence type="ECO:0000313" key="15">
    <source>
        <dbReference type="Proteomes" id="UP000272474"/>
    </source>
</evidence>
<evidence type="ECO:0000256" key="9">
    <source>
        <dbReference type="ARBA" id="ARBA00022737"/>
    </source>
</evidence>
<feature type="domain" description="Lumazine-binding" evidence="13">
    <location>
        <begin position="1"/>
        <end position="96"/>
    </location>
</feature>
<evidence type="ECO:0000256" key="10">
    <source>
        <dbReference type="NCBIfam" id="TIGR00187"/>
    </source>
</evidence>
<dbReference type="GO" id="GO:0004746">
    <property type="term" value="F:riboflavin synthase activity"/>
    <property type="evidence" value="ECO:0007669"/>
    <property type="project" value="UniProtKB-UniRule"/>
</dbReference>
<comment type="catalytic activity">
    <reaction evidence="1">
        <text>2 6,7-dimethyl-8-(1-D-ribityl)lumazine + H(+) = 5-amino-6-(D-ribitylamino)uracil + riboflavin</text>
        <dbReference type="Rhea" id="RHEA:20772"/>
        <dbReference type="ChEBI" id="CHEBI:15378"/>
        <dbReference type="ChEBI" id="CHEBI:15934"/>
        <dbReference type="ChEBI" id="CHEBI:57986"/>
        <dbReference type="ChEBI" id="CHEBI:58201"/>
        <dbReference type="EC" id="2.5.1.9"/>
    </reaction>
</comment>
<dbReference type="FunFam" id="2.40.30.20:FF:000004">
    <property type="entry name" value="Riboflavin synthase, alpha subunit"/>
    <property type="match status" value="1"/>
</dbReference>
<dbReference type="Gene3D" id="2.40.30.20">
    <property type="match status" value="2"/>
</dbReference>
<comment type="pathway">
    <text evidence="3">Cofactor biosynthesis; riboflavin biosynthesis; riboflavin from 2-hydroxy-3-oxobutyl phosphate and 5-amino-6-(D-ribitylamino)uracil: step 2/2.</text>
</comment>
<comment type="function">
    <text evidence="2">Catalyzes the dismutation of two molecules of 6,7-dimethyl-8-ribityllumazine, resulting in the formation of riboflavin and 5-amino-6-(D-ribitylamino)uracil.</text>
</comment>